<dbReference type="Pfam" id="PF00672">
    <property type="entry name" value="HAMP"/>
    <property type="match status" value="1"/>
</dbReference>
<keyword evidence="12" id="KW-0902">Two-component regulatory system</keyword>
<gene>
    <name evidence="17" type="ORF">E0Y62_12565</name>
</gene>
<feature type="domain" description="HAMP" evidence="16">
    <location>
        <begin position="193"/>
        <end position="245"/>
    </location>
</feature>
<dbReference type="PANTHER" id="PTHR45528:SF1">
    <property type="entry name" value="SENSOR HISTIDINE KINASE CPXA"/>
    <property type="match status" value="1"/>
</dbReference>
<keyword evidence="5" id="KW-0597">Phosphoprotein</keyword>
<dbReference type="GO" id="GO:0005524">
    <property type="term" value="F:ATP binding"/>
    <property type="evidence" value="ECO:0007669"/>
    <property type="project" value="UniProtKB-KW"/>
</dbReference>
<name>A0A4R1AU76_9BACI</name>
<keyword evidence="13 14" id="KW-0472">Membrane</keyword>
<dbReference type="Pfam" id="PF00512">
    <property type="entry name" value="HisKA"/>
    <property type="match status" value="1"/>
</dbReference>
<dbReference type="CDD" id="cd00082">
    <property type="entry name" value="HisKA"/>
    <property type="match status" value="1"/>
</dbReference>
<dbReference type="EC" id="2.7.13.3" evidence="3"/>
<evidence type="ECO:0000256" key="7">
    <source>
        <dbReference type="ARBA" id="ARBA00022692"/>
    </source>
</evidence>
<keyword evidence="4" id="KW-1003">Cell membrane</keyword>
<evidence type="ECO:0000256" key="5">
    <source>
        <dbReference type="ARBA" id="ARBA00022553"/>
    </source>
</evidence>
<keyword evidence="18" id="KW-1185">Reference proteome</keyword>
<keyword evidence="9 17" id="KW-0418">Kinase</keyword>
<evidence type="ECO:0000313" key="18">
    <source>
        <dbReference type="Proteomes" id="UP000293846"/>
    </source>
</evidence>
<evidence type="ECO:0000256" key="14">
    <source>
        <dbReference type="SAM" id="Phobius"/>
    </source>
</evidence>
<dbReference type="InterPro" id="IPR003594">
    <property type="entry name" value="HATPase_dom"/>
</dbReference>
<dbReference type="InterPro" id="IPR003660">
    <property type="entry name" value="HAMP_dom"/>
</dbReference>
<dbReference type="InterPro" id="IPR005467">
    <property type="entry name" value="His_kinase_dom"/>
</dbReference>
<dbReference type="CDD" id="cd06225">
    <property type="entry name" value="HAMP"/>
    <property type="match status" value="1"/>
</dbReference>
<dbReference type="SUPFAM" id="SSF47384">
    <property type="entry name" value="Homodimeric domain of signal transducing histidine kinase"/>
    <property type="match status" value="1"/>
</dbReference>
<dbReference type="GO" id="GO:0000155">
    <property type="term" value="F:phosphorelay sensor kinase activity"/>
    <property type="evidence" value="ECO:0007669"/>
    <property type="project" value="InterPro"/>
</dbReference>
<dbReference type="PANTHER" id="PTHR45528">
    <property type="entry name" value="SENSOR HISTIDINE KINASE CPXA"/>
    <property type="match status" value="1"/>
</dbReference>
<dbReference type="Gene3D" id="1.10.287.130">
    <property type="match status" value="1"/>
</dbReference>
<accession>A0A4R1AU76</accession>
<evidence type="ECO:0000256" key="10">
    <source>
        <dbReference type="ARBA" id="ARBA00022840"/>
    </source>
</evidence>
<dbReference type="PROSITE" id="PS50109">
    <property type="entry name" value="HIS_KIN"/>
    <property type="match status" value="1"/>
</dbReference>
<evidence type="ECO:0000256" key="3">
    <source>
        <dbReference type="ARBA" id="ARBA00012438"/>
    </source>
</evidence>
<evidence type="ECO:0000256" key="6">
    <source>
        <dbReference type="ARBA" id="ARBA00022679"/>
    </source>
</evidence>
<dbReference type="Gene3D" id="6.10.340.10">
    <property type="match status" value="1"/>
</dbReference>
<evidence type="ECO:0000256" key="1">
    <source>
        <dbReference type="ARBA" id="ARBA00000085"/>
    </source>
</evidence>
<evidence type="ECO:0000256" key="2">
    <source>
        <dbReference type="ARBA" id="ARBA00004651"/>
    </source>
</evidence>
<dbReference type="GO" id="GO:0005886">
    <property type="term" value="C:plasma membrane"/>
    <property type="evidence" value="ECO:0007669"/>
    <property type="project" value="UniProtKB-SubCell"/>
</dbReference>
<dbReference type="SUPFAM" id="SSF55874">
    <property type="entry name" value="ATPase domain of HSP90 chaperone/DNA topoisomerase II/histidine kinase"/>
    <property type="match status" value="1"/>
</dbReference>
<comment type="subcellular location">
    <subcellularLocation>
        <location evidence="2">Cell membrane</location>
        <topology evidence="2">Multi-pass membrane protein</topology>
    </subcellularLocation>
</comment>
<dbReference type="EMBL" id="SJTH01000013">
    <property type="protein sequence ID" value="TCJ03781.1"/>
    <property type="molecule type" value="Genomic_DNA"/>
</dbReference>
<keyword evidence="11 14" id="KW-1133">Transmembrane helix</keyword>
<dbReference type="SMART" id="SM00388">
    <property type="entry name" value="HisKA"/>
    <property type="match status" value="1"/>
</dbReference>
<reference evidence="17 18" key="1">
    <citation type="submission" date="2019-03" db="EMBL/GenBank/DDBJ databases">
        <authorList>
            <person name="Jensen L."/>
            <person name="Storgaard J."/>
            <person name="Sulaj E."/>
            <person name="Schramm A."/>
            <person name="Marshall I.P.G."/>
        </authorList>
    </citation>
    <scope>NUCLEOTIDE SEQUENCE [LARGE SCALE GENOMIC DNA]</scope>
    <source>
        <strain evidence="17 18">2017H2G3</strain>
    </source>
</reference>
<keyword evidence="6" id="KW-0808">Transferase</keyword>
<keyword evidence="10" id="KW-0067">ATP-binding</keyword>
<evidence type="ECO:0000256" key="4">
    <source>
        <dbReference type="ARBA" id="ARBA00022475"/>
    </source>
</evidence>
<dbReference type="SMART" id="SM00387">
    <property type="entry name" value="HATPase_c"/>
    <property type="match status" value="1"/>
</dbReference>
<keyword evidence="7 14" id="KW-0812">Transmembrane</keyword>
<dbReference type="Pfam" id="PF02518">
    <property type="entry name" value="HATPase_c"/>
    <property type="match status" value="1"/>
</dbReference>
<dbReference type="Proteomes" id="UP000293846">
    <property type="component" value="Unassembled WGS sequence"/>
</dbReference>
<evidence type="ECO:0000313" key="17">
    <source>
        <dbReference type="EMBL" id="TCJ03781.1"/>
    </source>
</evidence>
<dbReference type="RefSeq" id="WP_131237125.1">
    <property type="nucleotide sequence ID" value="NZ_SJTH01000013.1"/>
</dbReference>
<organism evidence="17 18">
    <name type="scientific">Cytobacillus praedii</name>
    <dbReference type="NCBI Taxonomy" id="1742358"/>
    <lineage>
        <taxon>Bacteria</taxon>
        <taxon>Bacillati</taxon>
        <taxon>Bacillota</taxon>
        <taxon>Bacilli</taxon>
        <taxon>Bacillales</taxon>
        <taxon>Bacillaceae</taxon>
        <taxon>Cytobacillus</taxon>
    </lineage>
</organism>
<evidence type="ECO:0000256" key="9">
    <source>
        <dbReference type="ARBA" id="ARBA00022777"/>
    </source>
</evidence>
<dbReference type="InterPro" id="IPR036890">
    <property type="entry name" value="HATPase_C_sf"/>
</dbReference>
<proteinExistence type="predicted"/>
<evidence type="ECO:0000259" key="16">
    <source>
        <dbReference type="PROSITE" id="PS50885"/>
    </source>
</evidence>
<feature type="transmembrane region" description="Helical" evidence="14">
    <location>
        <begin position="167"/>
        <end position="189"/>
    </location>
</feature>
<dbReference type="PRINTS" id="PR00344">
    <property type="entry name" value="BCTRLSENSOR"/>
</dbReference>
<evidence type="ECO:0000256" key="8">
    <source>
        <dbReference type="ARBA" id="ARBA00022741"/>
    </source>
</evidence>
<evidence type="ECO:0000256" key="11">
    <source>
        <dbReference type="ARBA" id="ARBA00022989"/>
    </source>
</evidence>
<dbReference type="OrthoDB" id="335833at2"/>
<comment type="catalytic activity">
    <reaction evidence="1">
        <text>ATP + protein L-histidine = ADP + protein N-phospho-L-histidine.</text>
        <dbReference type="EC" id="2.7.13.3"/>
    </reaction>
</comment>
<dbReference type="InterPro" id="IPR003661">
    <property type="entry name" value="HisK_dim/P_dom"/>
</dbReference>
<dbReference type="Gene3D" id="3.30.565.10">
    <property type="entry name" value="Histidine kinase-like ATPase, C-terminal domain"/>
    <property type="match status" value="1"/>
</dbReference>
<feature type="domain" description="Histidine kinase" evidence="15">
    <location>
        <begin position="260"/>
        <end position="480"/>
    </location>
</feature>
<keyword evidence="8" id="KW-0547">Nucleotide-binding</keyword>
<dbReference type="InterPro" id="IPR050398">
    <property type="entry name" value="HssS/ArlS-like"/>
</dbReference>
<dbReference type="SUPFAM" id="SSF158472">
    <property type="entry name" value="HAMP domain-like"/>
    <property type="match status" value="1"/>
</dbReference>
<dbReference type="STRING" id="1742358.GCA_001439605_02920"/>
<evidence type="ECO:0000256" key="13">
    <source>
        <dbReference type="ARBA" id="ARBA00023136"/>
    </source>
</evidence>
<evidence type="ECO:0000259" key="15">
    <source>
        <dbReference type="PROSITE" id="PS50109"/>
    </source>
</evidence>
<dbReference type="InterPro" id="IPR004358">
    <property type="entry name" value="Sig_transdc_His_kin-like_C"/>
</dbReference>
<evidence type="ECO:0000256" key="12">
    <source>
        <dbReference type="ARBA" id="ARBA00023012"/>
    </source>
</evidence>
<dbReference type="InterPro" id="IPR036097">
    <property type="entry name" value="HisK_dim/P_sf"/>
</dbReference>
<sequence length="480" mass="54817">MYLNEWMRKWLVAMLVCLLLLAGCVTYMLVNNGFKDRESDETSLVINQVRVKVNDLLLYIEQNYRNLEHDSNVYDTLQKMSVHQKVDLLFSKLDGRVIFNSSKDDSVLYLDLKHDLHYDLYASKVEGNMFKIAFPVVDEETQTQVGNAIFTIVKNSVQDISQPSNNYLILVFISLLSIFLLGLLCMIIYKCKVDIIRPIKKLKKSTEDILKGSYEQSAEYAKNDEIGELYAVFEQMRIEIMELSIQRDEQEKGQKKLISSISHDIKTPLTTLKAYLDAICEGICPNMESIMEYVKIMQSNTEKMSRLIDDLFIHSLKELGHIPVHPKEQYSRKVLSSIIYPIGHYVRTIGISFMEPAEIPNVLIKVDEHRLEQVISNLVTNSLKHTSPGGSISILADIDGQMLKIQISDTGEGILPQDMPFIFERYFRGNRNVDQSIIKNEGSGLGLSICKHIMEAHDGSIQFKSKKKEGTVFTLLLPIS</sequence>
<protein>
    <recommendedName>
        <fullName evidence="3">histidine kinase</fullName>
        <ecNumber evidence="3">2.7.13.3</ecNumber>
    </recommendedName>
</protein>
<comment type="caution">
    <text evidence="17">The sequence shown here is derived from an EMBL/GenBank/DDBJ whole genome shotgun (WGS) entry which is preliminary data.</text>
</comment>
<dbReference type="AlphaFoldDB" id="A0A4R1AU76"/>
<dbReference type="PROSITE" id="PS50885">
    <property type="entry name" value="HAMP"/>
    <property type="match status" value="1"/>
</dbReference>